<organism evidence="1 2">
    <name type="scientific">Scleroderma citrinum Foug A</name>
    <dbReference type="NCBI Taxonomy" id="1036808"/>
    <lineage>
        <taxon>Eukaryota</taxon>
        <taxon>Fungi</taxon>
        <taxon>Dikarya</taxon>
        <taxon>Basidiomycota</taxon>
        <taxon>Agaricomycotina</taxon>
        <taxon>Agaricomycetes</taxon>
        <taxon>Agaricomycetidae</taxon>
        <taxon>Boletales</taxon>
        <taxon>Sclerodermatineae</taxon>
        <taxon>Sclerodermataceae</taxon>
        <taxon>Scleroderma</taxon>
    </lineage>
</organism>
<proteinExistence type="predicted"/>
<evidence type="ECO:0000313" key="1">
    <source>
        <dbReference type="EMBL" id="KIM51599.1"/>
    </source>
</evidence>
<reference evidence="2" key="2">
    <citation type="submission" date="2015-01" db="EMBL/GenBank/DDBJ databases">
        <title>Evolutionary Origins and Diversification of the Mycorrhizal Mutualists.</title>
        <authorList>
            <consortium name="DOE Joint Genome Institute"/>
            <consortium name="Mycorrhizal Genomics Consortium"/>
            <person name="Kohler A."/>
            <person name="Kuo A."/>
            <person name="Nagy L.G."/>
            <person name="Floudas D."/>
            <person name="Copeland A."/>
            <person name="Barry K.W."/>
            <person name="Cichocki N."/>
            <person name="Veneault-Fourrey C."/>
            <person name="LaButti K."/>
            <person name="Lindquist E.A."/>
            <person name="Lipzen A."/>
            <person name="Lundell T."/>
            <person name="Morin E."/>
            <person name="Murat C."/>
            <person name="Riley R."/>
            <person name="Ohm R."/>
            <person name="Sun H."/>
            <person name="Tunlid A."/>
            <person name="Henrissat B."/>
            <person name="Grigoriev I.V."/>
            <person name="Hibbett D.S."/>
            <person name="Martin F."/>
        </authorList>
    </citation>
    <scope>NUCLEOTIDE SEQUENCE [LARGE SCALE GENOMIC DNA]</scope>
    <source>
        <strain evidence="2">Foug A</strain>
    </source>
</reference>
<protein>
    <submittedName>
        <fullName evidence="1">Uncharacterized protein</fullName>
    </submittedName>
</protein>
<reference evidence="1 2" key="1">
    <citation type="submission" date="2014-04" db="EMBL/GenBank/DDBJ databases">
        <authorList>
            <consortium name="DOE Joint Genome Institute"/>
            <person name="Kuo A."/>
            <person name="Kohler A."/>
            <person name="Nagy L.G."/>
            <person name="Floudas D."/>
            <person name="Copeland A."/>
            <person name="Barry K.W."/>
            <person name="Cichocki N."/>
            <person name="Veneault-Fourrey C."/>
            <person name="LaButti K."/>
            <person name="Lindquist E.A."/>
            <person name="Lipzen A."/>
            <person name="Lundell T."/>
            <person name="Morin E."/>
            <person name="Murat C."/>
            <person name="Sun H."/>
            <person name="Tunlid A."/>
            <person name="Henrissat B."/>
            <person name="Grigoriev I.V."/>
            <person name="Hibbett D.S."/>
            <person name="Martin F."/>
            <person name="Nordberg H.P."/>
            <person name="Cantor M.N."/>
            <person name="Hua S.X."/>
        </authorList>
    </citation>
    <scope>NUCLEOTIDE SEQUENCE [LARGE SCALE GENOMIC DNA]</scope>
    <source>
        <strain evidence="1 2">Foug A</strain>
    </source>
</reference>
<dbReference type="EMBL" id="KN822249">
    <property type="protein sequence ID" value="KIM51599.1"/>
    <property type="molecule type" value="Genomic_DNA"/>
</dbReference>
<gene>
    <name evidence="1" type="ORF">SCLCIDRAFT_623048</name>
</gene>
<dbReference type="Proteomes" id="UP000053989">
    <property type="component" value="Unassembled WGS sequence"/>
</dbReference>
<evidence type="ECO:0000313" key="2">
    <source>
        <dbReference type="Proteomes" id="UP000053989"/>
    </source>
</evidence>
<name>A0A0C3D5D5_9AGAM</name>
<sequence>MDFALLVLRRGWWTMCWDAHEAVRKIAGVFMHLQCMGYTLGTKQCVGDPQNCRLLDGPYEKTLDRATQTLPFLLHRAPIKTSRANGHPTITNSISHDVHNTYLRAWDTHWGQSSAWATRRIVGYWMDHTKKRWIAPLKPCLSCYIERQSRLREPMGIRQLRTRFHMT</sequence>
<keyword evidence="2" id="KW-1185">Reference proteome</keyword>
<dbReference type="InParanoid" id="A0A0C3D5D5"/>
<dbReference type="AlphaFoldDB" id="A0A0C3D5D5"/>
<accession>A0A0C3D5D5</accession>
<dbReference type="HOGENOM" id="CLU_1595520_0_0_1"/>